<feature type="domain" description="LysM" evidence="2">
    <location>
        <begin position="585"/>
        <end position="628"/>
    </location>
</feature>
<gene>
    <name evidence="3" type="ORF">KL86DES1_21278</name>
</gene>
<feature type="compositionally biased region" description="Gly residues" evidence="1">
    <location>
        <begin position="550"/>
        <end position="566"/>
    </location>
</feature>
<dbReference type="Gene3D" id="3.10.350.10">
    <property type="entry name" value="LysM domain"/>
    <property type="match status" value="2"/>
</dbReference>
<dbReference type="InterPro" id="IPR036779">
    <property type="entry name" value="LysM_dom_sf"/>
</dbReference>
<dbReference type="InterPro" id="IPR023346">
    <property type="entry name" value="Lysozyme-like_dom_sf"/>
</dbReference>
<evidence type="ECO:0000313" key="3">
    <source>
        <dbReference type="EMBL" id="SCM73404.1"/>
    </source>
</evidence>
<dbReference type="PANTHER" id="PTHR33734">
    <property type="entry name" value="LYSM DOMAIN-CONTAINING GPI-ANCHORED PROTEIN 2"/>
    <property type="match status" value="1"/>
</dbReference>
<dbReference type="AlphaFoldDB" id="A0A212L747"/>
<evidence type="ECO:0000259" key="2">
    <source>
        <dbReference type="PROSITE" id="PS51782"/>
    </source>
</evidence>
<protein>
    <submittedName>
        <fullName evidence="3">Lytic transglycosylase catalytic</fullName>
    </submittedName>
</protein>
<proteinExistence type="predicted"/>
<dbReference type="Pfam" id="PF01464">
    <property type="entry name" value="SLT"/>
    <property type="match status" value="1"/>
</dbReference>
<dbReference type="PANTHER" id="PTHR33734:SF22">
    <property type="entry name" value="MEMBRANE-BOUND LYTIC MUREIN TRANSGLYCOSYLASE D"/>
    <property type="match status" value="1"/>
</dbReference>
<dbReference type="EMBL" id="FMJC01000002">
    <property type="protein sequence ID" value="SCM73404.1"/>
    <property type="molecule type" value="Genomic_DNA"/>
</dbReference>
<accession>A0A212L747</accession>
<feature type="region of interest" description="Disordered" evidence="1">
    <location>
        <begin position="40"/>
        <end position="59"/>
    </location>
</feature>
<name>A0A212L747_9BACT</name>
<dbReference type="SUPFAM" id="SSF53955">
    <property type="entry name" value="Lysozyme-like"/>
    <property type="match status" value="1"/>
</dbReference>
<dbReference type="SMART" id="SM00257">
    <property type="entry name" value="LysM"/>
    <property type="match status" value="3"/>
</dbReference>
<dbReference type="InterPro" id="IPR008258">
    <property type="entry name" value="Transglycosylase_SLT_dom_1"/>
</dbReference>
<organism evidence="3">
    <name type="scientific">uncultured Desulfovibrio sp</name>
    <dbReference type="NCBI Taxonomy" id="167968"/>
    <lineage>
        <taxon>Bacteria</taxon>
        <taxon>Pseudomonadati</taxon>
        <taxon>Thermodesulfobacteriota</taxon>
        <taxon>Desulfovibrionia</taxon>
        <taxon>Desulfovibrionales</taxon>
        <taxon>Desulfovibrionaceae</taxon>
        <taxon>Desulfovibrio</taxon>
        <taxon>environmental samples</taxon>
    </lineage>
</organism>
<feature type="compositionally biased region" description="Low complexity" evidence="1">
    <location>
        <begin position="419"/>
        <end position="460"/>
    </location>
</feature>
<dbReference type="RefSeq" id="WP_179980677.1">
    <property type="nucleotide sequence ID" value="NZ_LT608333.1"/>
</dbReference>
<dbReference type="SUPFAM" id="SSF54106">
    <property type="entry name" value="LysM domain"/>
    <property type="match status" value="2"/>
</dbReference>
<dbReference type="CDD" id="cd00118">
    <property type="entry name" value="LysM"/>
    <property type="match status" value="3"/>
</dbReference>
<feature type="compositionally biased region" description="Low complexity" evidence="1">
    <location>
        <begin position="567"/>
        <end position="576"/>
    </location>
</feature>
<feature type="region of interest" description="Disordered" evidence="1">
    <location>
        <begin position="406"/>
        <end position="468"/>
    </location>
</feature>
<evidence type="ECO:0000256" key="1">
    <source>
        <dbReference type="SAM" id="MobiDB-lite"/>
    </source>
</evidence>
<dbReference type="CDD" id="cd16894">
    <property type="entry name" value="MltD-like"/>
    <property type="match status" value="1"/>
</dbReference>
<dbReference type="Pfam" id="PF01476">
    <property type="entry name" value="LysM"/>
    <property type="match status" value="3"/>
</dbReference>
<dbReference type="PROSITE" id="PS51782">
    <property type="entry name" value="LYSM"/>
    <property type="match status" value="2"/>
</dbReference>
<reference evidence="3" key="1">
    <citation type="submission" date="2016-08" db="EMBL/GenBank/DDBJ databases">
        <authorList>
            <person name="Seilhamer J.J."/>
        </authorList>
    </citation>
    <scope>NUCLEOTIDE SEQUENCE</scope>
    <source>
        <strain evidence="3">86-1</strain>
    </source>
</reference>
<sequence length="630" mass="66635">MTEYSMDIAAQGRKGGTVGLRLCVLAVACCLMLAGGCASRQSGDSGGRGVSFSVPDDDPTPLSGKELAALQSTGQVDKSVPPEAMDDVTRQYKYYLHKGRNSVCVFSKRAEGYLSYSRQVFRSRGIPEELAYLAIVESGYRVDARSPVGAAGAWQFMPGTGERFGLTQDWWTDERLDPYESAEAAADYLQKLHEYFGDWPTAVAAYNAGEGKISRAKEGTGGKNFYEIKARNHMLDDKAQLREETKQYVPRFLAITKIMRNLPDLGFEPIRPENAPGVRRLTARPGTDLNGMAEACGMSWGEFAAYNRHHKHRITDTGRSTFVYVPAQKERQAQAFLGSSRCTAYAGWGAMRVASSADSWEKISRRCGVPVAQLRALNPGESRLSAGQTVLAPRSVDMSAKAVAALDGKAQSKTEGGKKSVSSGKAVAQASAQSSPQTSGQRPVQASAQESAQASGQPSARAAVSSGSHTLQANETLYAVAKQHNVTVKDLQDHNNIDNPNALQAGTVLRIPAGSSSAVGPATVSTAGPGGKPAAVSKAVPAAVPAAGPASGGSDGRVGGRVGGPASGPASTPASARPVAKASKTTYTVQAKDSLWKIAREHKVSVEDLMRWNGVNEKNLRAGSVLVVEQ</sequence>
<feature type="region of interest" description="Disordered" evidence="1">
    <location>
        <begin position="545"/>
        <end position="586"/>
    </location>
</feature>
<feature type="domain" description="LysM" evidence="2">
    <location>
        <begin position="467"/>
        <end position="511"/>
    </location>
</feature>
<dbReference type="Gene3D" id="1.10.530.10">
    <property type="match status" value="1"/>
</dbReference>
<dbReference type="InterPro" id="IPR018392">
    <property type="entry name" value="LysM"/>
</dbReference>